<proteinExistence type="predicted"/>
<keyword evidence="2" id="KW-1185">Reference proteome</keyword>
<protein>
    <recommendedName>
        <fullName evidence="3">Reverse transcriptase zinc-binding domain-containing protein</fullName>
    </recommendedName>
</protein>
<evidence type="ECO:0008006" key="3">
    <source>
        <dbReference type="Google" id="ProtNLM"/>
    </source>
</evidence>
<comment type="caution">
    <text evidence="1">The sequence shown here is derived from an EMBL/GenBank/DDBJ whole genome shotgun (WGS) entry which is preliminary data.</text>
</comment>
<organism evidence="1 2">
    <name type="scientific">Dendrobium nobile</name>
    <name type="common">Orchid</name>
    <dbReference type="NCBI Taxonomy" id="94219"/>
    <lineage>
        <taxon>Eukaryota</taxon>
        <taxon>Viridiplantae</taxon>
        <taxon>Streptophyta</taxon>
        <taxon>Embryophyta</taxon>
        <taxon>Tracheophyta</taxon>
        <taxon>Spermatophyta</taxon>
        <taxon>Magnoliopsida</taxon>
        <taxon>Liliopsida</taxon>
        <taxon>Asparagales</taxon>
        <taxon>Orchidaceae</taxon>
        <taxon>Epidendroideae</taxon>
        <taxon>Malaxideae</taxon>
        <taxon>Dendrobiinae</taxon>
        <taxon>Dendrobium</taxon>
    </lineage>
</organism>
<name>A0A8T3B1F7_DENNO</name>
<evidence type="ECO:0000313" key="2">
    <source>
        <dbReference type="Proteomes" id="UP000829196"/>
    </source>
</evidence>
<gene>
    <name evidence="1" type="ORF">KFK09_018527</name>
</gene>
<dbReference type="EMBL" id="JAGYWB010000013">
    <property type="protein sequence ID" value="KAI0500315.1"/>
    <property type="molecule type" value="Genomic_DNA"/>
</dbReference>
<accession>A0A8T3B1F7</accession>
<reference evidence="1" key="1">
    <citation type="journal article" date="2022" name="Front. Genet.">
        <title>Chromosome-Scale Assembly of the Dendrobium nobile Genome Provides Insights Into the Molecular Mechanism of the Biosynthesis of the Medicinal Active Ingredient of Dendrobium.</title>
        <authorList>
            <person name="Xu Q."/>
            <person name="Niu S.-C."/>
            <person name="Li K.-L."/>
            <person name="Zheng P.-J."/>
            <person name="Zhang X.-J."/>
            <person name="Jia Y."/>
            <person name="Liu Y."/>
            <person name="Niu Y.-X."/>
            <person name="Yu L.-H."/>
            <person name="Chen D.-F."/>
            <person name="Zhang G.-Q."/>
        </authorList>
    </citation>
    <scope>NUCLEOTIDE SEQUENCE</scope>
    <source>
        <tissue evidence="1">Leaf</tissue>
    </source>
</reference>
<dbReference type="AlphaFoldDB" id="A0A8T3B1F7"/>
<dbReference type="Proteomes" id="UP000829196">
    <property type="component" value="Unassembled WGS sequence"/>
</dbReference>
<evidence type="ECO:0000313" key="1">
    <source>
        <dbReference type="EMBL" id="KAI0500315.1"/>
    </source>
</evidence>
<sequence>MELIHKLSGKSLTALAFEAVESVSSEEKNWKWFEKSKLIPRVNLLWWRLFNKAIPTNQFLCYRRL</sequence>